<comment type="similarity">
    <text evidence="3 7">Belongs to the flagella basal body rod proteins family.</text>
</comment>
<dbReference type="NCBIfam" id="TIGR02492">
    <property type="entry name" value="flgK_ends"/>
    <property type="match status" value="1"/>
</dbReference>
<reference evidence="12" key="1">
    <citation type="submission" date="2023-12" db="EMBL/GenBank/DDBJ databases">
        <title>Fervidustalea candida gen. nov., sp. nov., a novel member of the family Paenibacillaceae isolated from a geothermal area.</title>
        <authorList>
            <person name="Li W.-J."/>
            <person name="Jiao J.-Y."/>
            <person name="Chen Y."/>
        </authorList>
    </citation>
    <scope>NUCLEOTIDE SEQUENCE</scope>
    <source>
        <strain evidence="12">SYSU GA230002</strain>
    </source>
</reference>
<evidence type="ECO:0000256" key="1">
    <source>
        <dbReference type="ARBA" id="ARBA00004365"/>
    </source>
</evidence>
<dbReference type="InterPro" id="IPR002371">
    <property type="entry name" value="FlgK"/>
</dbReference>
<evidence type="ECO:0000256" key="2">
    <source>
        <dbReference type="ARBA" id="ARBA00004613"/>
    </source>
</evidence>
<comment type="caution">
    <text evidence="12">The sequence shown here is derived from an EMBL/GenBank/DDBJ whole genome shotgun (WGS) entry which is preliminary data.</text>
</comment>
<evidence type="ECO:0000259" key="9">
    <source>
        <dbReference type="Pfam" id="PF00460"/>
    </source>
</evidence>
<evidence type="ECO:0000256" key="5">
    <source>
        <dbReference type="ARBA" id="ARBA00022525"/>
    </source>
</evidence>
<proteinExistence type="inferred from homology"/>
<evidence type="ECO:0000256" key="4">
    <source>
        <dbReference type="ARBA" id="ARBA00016244"/>
    </source>
</evidence>
<dbReference type="PANTHER" id="PTHR30033">
    <property type="entry name" value="FLAGELLAR HOOK-ASSOCIATED PROTEIN 1"/>
    <property type="match status" value="1"/>
</dbReference>
<dbReference type="PRINTS" id="PR01005">
    <property type="entry name" value="FLGHOOKAP1"/>
</dbReference>
<feature type="domain" description="Flagellar basal body rod protein N-terminal" evidence="9">
    <location>
        <begin position="9"/>
        <end position="37"/>
    </location>
</feature>
<feature type="domain" description="Flagellar hook-associated protein FlgK helical" evidence="11">
    <location>
        <begin position="102"/>
        <end position="297"/>
    </location>
</feature>
<evidence type="ECO:0000256" key="7">
    <source>
        <dbReference type="RuleBase" id="RU362065"/>
    </source>
</evidence>
<dbReference type="Pfam" id="PF00460">
    <property type="entry name" value="Flg_bb_rod"/>
    <property type="match status" value="1"/>
</dbReference>
<feature type="coiled-coil region" evidence="8">
    <location>
        <begin position="190"/>
        <end position="217"/>
    </location>
</feature>
<organism evidence="12 13">
    <name type="scientific">Ferviditalea candida</name>
    <dbReference type="NCBI Taxonomy" id="3108399"/>
    <lineage>
        <taxon>Bacteria</taxon>
        <taxon>Bacillati</taxon>
        <taxon>Bacillota</taxon>
        <taxon>Bacilli</taxon>
        <taxon>Bacillales</taxon>
        <taxon>Paenibacillaceae</taxon>
        <taxon>Ferviditalea</taxon>
    </lineage>
</organism>
<dbReference type="Pfam" id="PF06429">
    <property type="entry name" value="Flg_bbr_C"/>
    <property type="match status" value="1"/>
</dbReference>
<keyword evidence="6 7" id="KW-0975">Bacterial flagellum</keyword>
<gene>
    <name evidence="7 12" type="primary">flgK</name>
    <name evidence="12" type="ORF">VF724_11785</name>
</gene>
<feature type="domain" description="Flagellar basal-body/hook protein C-terminal" evidence="10">
    <location>
        <begin position="492"/>
        <end position="530"/>
    </location>
</feature>
<protein>
    <recommendedName>
        <fullName evidence="4 7">Flagellar hook-associated protein 1</fullName>
        <shortName evidence="7">HAP1</shortName>
    </recommendedName>
</protein>
<keyword evidence="12" id="KW-0282">Flagellum</keyword>
<dbReference type="Proteomes" id="UP001310386">
    <property type="component" value="Unassembled WGS sequence"/>
</dbReference>
<evidence type="ECO:0000313" key="13">
    <source>
        <dbReference type="Proteomes" id="UP001310386"/>
    </source>
</evidence>
<dbReference type="SUPFAM" id="SSF64518">
    <property type="entry name" value="Phase 1 flagellin"/>
    <property type="match status" value="1"/>
</dbReference>
<accession>A0ABU5ZIK2</accession>
<keyword evidence="8" id="KW-0175">Coiled coil</keyword>
<evidence type="ECO:0000256" key="6">
    <source>
        <dbReference type="ARBA" id="ARBA00023143"/>
    </source>
</evidence>
<dbReference type="InterPro" id="IPR001444">
    <property type="entry name" value="Flag_bb_rod_N"/>
</dbReference>
<dbReference type="RefSeq" id="WP_371754464.1">
    <property type="nucleotide sequence ID" value="NZ_JAYJLD010000016.1"/>
</dbReference>
<dbReference type="Pfam" id="PF22638">
    <property type="entry name" value="FlgK_D1"/>
    <property type="match status" value="1"/>
</dbReference>
<keyword evidence="5 7" id="KW-0964">Secreted</keyword>
<evidence type="ECO:0000259" key="10">
    <source>
        <dbReference type="Pfam" id="PF06429"/>
    </source>
</evidence>
<evidence type="ECO:0000313" key="12">
    <source>
        <dbReference type="EMBL" id="MEB3102341.1"/>
    </source>
</evidence>
<keyword evidence="13" id="KW-1185">Reference proteome</keyword>
<evidence type="ECO:0000259" key="11">
    <source>
        <dbReference type="Pfam" id="PF22638"/>
    </source>
</evidence>
<evidence type="ECO:0000256" key="3">
    <source>
        <dbReference type="ARBA" id="ARBA00009677"/>
    </source>
</evidence>
<dbReference type="InterPro" id="IPR053927">
    <property type="entry name" value="FlgK_helical"/>
</dbReference>
<name>A0ABU5ZIK2_9BACL</name>
<dbReference type="EMBL" id="JAYJLD010000016">
    <property type="protein sequence ID" value="MEB3102341.1"/>
    <property type="molecule type" value="Genomic_DNA"/>
</dbReference>
<keyword evidence="12" id="KW-0969">Cilium</keyword>
<sequence>MSSTFHGIETAKRSLFTQQAALNTTGHNIANANTAGFSRQVVNMTASKPMEAYGMNRSVTPGQLGTGVEFTSITRVRESFLDDQFRNENKSLGNWSIQADTLDKLQTIMNEPSDSGLRTVLDNFWKSWSDLSKDPENVTGRKIVRENAIALTDAFNQTSKQLSDLKNDLTNNIQVKVNEINSTITTIAGLNAEIQRIEGLGDDANDLRDQRDLLTDNLSKIANIQVTNTPQGYNISIGGINLVTGGTFTATSEAALESGFASGDLNSGEVYGMIVSRDKYVADYQNQLDTLANTIANGEVTITIPAGSVIPEGATLNVVTGTGSNQTVTSTTFSGTSRTLSADLTVQVNGLNGLHQLGYLFGSPPATGGDFFTAKPGSSGITATSIQLNPDIAADASKIATSLRTDGTGVNETTVKGNNTLAMLMAQLKDTSFTFTAQGSSASSGSGVTSGTIDEYFRAIIGQLGVQGQEASRQLNNQKALVDQVDGRRQSVSGVSLDEEMSNMIKFQHAYGAAARFMTSYDQILDKLINGTGMVGR</sequence>
<dbReference type="PANTHER" id="PTHR30033:SF1">
    <property type="entry name" value="FLAGELLAR HOOK-ASSOCIATED PROTEIN 1"/>
    <property type="match status" value="1"/>
</dbReference>
<keyword evidence="12" id="KW-0966">Cell projection</keyword>
<dbReference type="InterPro" id="IPR010930">
    <property type="entry name" value="Flg_bb/hook_C_dom"/>
</dbReference>
<evidence type="ECO:0000256" key="8">
    <source>
        <dbReference type="SAM" id="Coils"/>
    </source>
</evidence>
<comment type="subcellular location">
    <subcellularLocation>
        <location evidence="1 7">Bacterial flagellum</location>
    </subcellularLocation>
    <subcellularLocation>
        <location evidence="2 7">Secreted</location>
    </subcellularLocation>
</comment>